<evidence type="ECO:0000256" key="6">
    <source>
        <dbReference type="ARBA" id="ARBA00022989"/>
    </source>
</evidence>
<evidence type="ECO:0000256" key="7">
    <source>
        <dbReference type="ARBA" id="ARBA00023136"/>
    </source>
</evidence>
<dbReference type="KEGG" id="dfl:DFE_2390"/>
<feature type="domain" description="EamA" evidence="9">
    <location>
        <begin position="4"/>
        <end position="110"/>
    </location>
</feature>
<evidence type="ECO:0000256" key="2">
    <source>
        <dbReference type="ARBA" id="ARBA00007362"/>
    </source>
</evidence>
<dbReference type="InterPro" id="IPR037185">
    <property type="entry name" value="EmrE-like"/>
</dbReference>
<keyword evidence="11" id="KW-1185">Reference proteome</keyword>
<keyword evidence="3" id="KW-0813">Transport</keyword>
<keyword evidence="6 8" id="KW-1133">Transmembrane helix</keyword>
<dbReference type="Pfam" id="PF00892">
    <property type="entry name" value="EamA"/>
    <property type="match status" value="1"/>
</dbReference>
<feature type="transmembrane region" description="Helical" evidence="8">
    <location>
        <begin position="119"/>
        <end position="136"/>
    </location>
</feature>
<comment type="subcellular location">
    <subcellularLocation>
        <location evidence="1">Cell membrane</location>
        <topology evidence="1">Multi-pass membrane protein</topology>
    </subcellularLocation>
</comment>
<reference evidence="10 11" key="1">
    <citation type="journal article" date="2018" name="Sci. Adv.">
        <title>Multi-heme cytochromes provide a pathway for survival in energy-limited environments.</title>
        <authorList>
            <person name="Deng X."/>
            <person name="Dohmae N."/>
            <person name="Nealson K.H."/>
            <person name="Hashimoto K."/>
            <person name="Okamoto A."/>
        </authorList>
    </citation>
    <scope>NUCLEOTIDE SEQUENCE [LARGE SCALE GENOMIC DNA]</scope>
    <source>
        <strain evidence="10 11">IS5</strain>
    </source>
</reference>
<dbReference type="Proteomes" id="UP000269883">
    <property type="component" value="Chromosome"/>
</dbReference>
<dbReference type="GO" id="GO:0005886">
    <property type="term" value="C:plasma membrane"/>
    <property type="evidence" value="ECO:0007669"/>
    <property type="project" value="UniProtKB-SubCell"/>
</dbReference>
<evidence type="ECO:0000256" key="4">
    <source>
        <dbReference type="ARBA" id="ARBA00022475"/>
    </source>
</evidence>
<protein>
    <submittedName>
        <fullName evidence="10">RarD protein, DMT superfamily transporter</fullName>
    </submittedName>
</protein>
<accession>A0A2Z6B137</accession>
<dbReference type="InterPro" id="IPR000620">
    <property type="entry name" value="EamA_dom"/>
</dbReference>
<evidence type="ECO:0000256" key="3">
    <source>
        <dbReference type="ARBA" id="ARBA00022448"/>
    </source>
</evidence>
<dbReference type="NCBIfam" id="TIGR00688">
    <property type="entry name" value="rarD"/>
    <property type="match status" value="1"/>
</dbReference>
<dbReference type="EMBL" id="AP017378">
    <property type="protein sequence ID" value="BBD09116.1"/>
    <property type="molecule type" value="Genomic_DNA"/>
</dbReference>
<feature type="transmembrane region" description="Helical" evidence="8">
    <location>
        <begin position="236"/>
        <end position="254"/>
    </location>
</feature>
<evidence type="ECO:0000256" key="5">
    <source>
        <dbReference type="ARBA" id="ARBA00022692"/>
    </source>
</evidence>
<name>A0A2Z6B137_9BACT</name>
<feature type="transmembrane region" description="Helical" evidence="8">
    <location>
        <begin position="42"/>
        <end position="61"/>
    </location>
</feature>
<feature type="transmembrane region" description="Helical" evidence="8">
    <location>
        <begin position="208"/>
        <end position="230"/>
    </location>
</feature>
<feature type="transmembrane region" description="Helical" evidence="8">
    <location>
        <begin position="179"/>
        <end position="201"/>
    </location>
</feature>
<comment type="similarity">
    <text evidence="2">Belongs to the EamA transporter family.</text>
</comment>
<evidence type="ECO:0000256" key="8">
    <source>
        <dbReference type="SAM" id="Phobius"/>
    </source>
</evidence>
<evidence type="ECO:0000313" key="10">
    <source>
        <dbReference type="EMBL" id="BBD09116.1"/>
    </source>
</evidence>
<feature type="transmembrane region" description="Helical" evidence="8">
    <location>
        <begin position="148"/>
        <end position="167"/>
    </location>
</feature>
<feature type="transmembrane region" description="Helical" evidence="8">
    <location>
        <begin position="12"/>
        <end position="30"/>
    </location>
</feature>
<evidence type="ECO:0000313" key="11">
    <source>
        <dbReference type="Proteomes" id="UP000269883"/>
    </source>
</evidence>
<feature type="transmembrane region" description="Helical" evidence="8">
    <location>
        <begin position="73"/>
        <end position="90"/>
    </location>
</feature>
<dbReference type="AlphaFoldDB" id="A0A2Z6B137"/>
<dbReference type="SUPFAM" id="SSF103481">
    <property type="entry name" value="Multidrug resistance efflux transporter EmrE"/>
    <property type="match status" value="2"/>
</dbReference>
<keyword evidence="5 8" id="KW-0812">Transmembrane</keyword>
<evidence type="ECO:0000256" key="1">
    <source>
        <dbReference type="ARBA" id="ARBA00004651"/>
    </source>
</evidence>
<organism evidence="10 11">
    <name type="scientific">Desulfovibrio ferrophilus</name>
    <dbReference type="NCBI Taxonomy" id="241368"/>
    <lineage>
        <taxon>Bacteria</taxon>
        <taxon>Pseudomonadati</taxon>
        <taxon>Thermodesulfobacteriota</taxon>
        <taxon>Desulfovibrionia</taxon>
        <taxon>Desulfovibrionales</taxon>
        <taxon>Desulfovibrionaceae</taxon>
        <taxon>Desulfovibrio</taxon>
    </lineage>
</organism>
<keyword evidence="4" id="KW-1003">Cell membrane</keyword>
<sequence>MVPALELLCHRIAWSLLFLGLVLTTTGRMAEVYSALKSPRIMLPLTISSALISINWFTYIWAVNSGHVVESSLGYYINPLVNVILGFIFFKDRLRPLQMLAILLALAGVINLIVAYGHFPWIALTLAFSFGFYGLVRKIVHVESAPGLFLETLILGLPAAAYLLHLWGQNTGALGAYGLQADALMVGAGAATALPLMAFAFGARRLSLVTLGVLQYVAPTCMFLLGIFAYDETFTPAHMTTFLLIWAGIGLYTVDGVKRLRRASVRQTG</sequence>
<dbReference type="InterPro" id="IPR004626">
    <property type="entry name" value="RarD"/>
</dbReference>
<keyword evidence="7 8" id="KW-0472">Membrane</keyword>
<evidence type="ECO:0000259" key="9">
    <source>
        <dbReference type="Pfam" id="PF00892"/>
    </source>
</evidence>
<proteinExistence type="inferred from homology"/>
<gene>
    <name evidence="10" type="ORF">DFE_2390</name>
</gene>